<proteinExistence type="predicted"/>
<protein>
    <submittedName>
        <fullName evidence="1">Uncharacterized protein</fullName>
    </submittedName>
</protein>
<sequence length="278" mass="32385">MGNNLPNNVETSVDITCGKQERYLEEGKMETWYMSYYIGWSNIRFVLETTYDRDGLVKRLQFHFFKPEFICLVIDRAENNLLDQINTDAFRLFCRGTNFVNETKNRWDGVTKTNVAYNWSEDEGSLVVVEQKRKSGFEMPCEVTVAHYYAINSQRRNFIRQKKYDVGLSISVDIRVVDNALDLLWKGLSEHPSSALFKMFKQISRTWTWKWTACPHCAAQTHIQQFQTETENDDEESNYLQLPRQIVMGGNILANQGVIKGNNNDNFFVKQLNILRGG</sequence>
<evidence type="ECO:0000313" key="2">
    <source>
        <dbReference type="Proteomes" id="UP001177021"/>
    </source>
</evidence>
<evidence type="ECO:0000313" key="1">
    <source>
        <dbReference type="EMBL" id="CAJ2636759.1"/>
    </source>
</evidence>
<dbReference type="Proteomes" id="UP001177021">
    <property type="component" value="Unassembled WGS sequence"/>
</dbReference>
<organism evidence="1 2">
    <name type="scientific">Trifolium pratense</name>
    <name type="common">Red clover</name>
    <dbReference type="NCBI Taxonomy" id="57577"/>
    <lineage>
        <taxon>Eukaryota</taxon>
        <taxon>Viridiplantae</taxon>
        <taxon>Streptophyta</taxon>
        <taxon>Embryophyta</taxon>
        <taxon>Tracheophyta</taxon>
        <taxon>Spermatophyta</taxon>
        <taxon>Magnoliopsida</taxon>
        <taxon>eudicotyledons</taxon>
        <taxon>Gunneridae</taxon>
        <taxon>Pentapetalae</taxon>
        <taxon>rosids</taxon>
        <taxon>fabids</taxon>
        <taxon>Fabales</taxon>
        <taxon>Fabaceae</taxon>
        <taxon>Papilionoideae</taxon>
        <taxon>50 kb inversion clade</taxon>
        <taxon>NPAAA clade</taxon>
        <taxon>Hologalegina</taxon>
        <taxon>IRL clade</taxon>
        <taxon>Trifolieae</taxon>
        <taxon>Trifolium</taxon>
    </lineage>
</organism>
<keyword evidence="2" id="KW-1185">Reference proteome</keyword>
<reference evidence="1" key="1">
    <citation type="submission" date="2023-10" db="EMBL/GenBank/DDBJ databases">
        <authorList>
            <person name="Rodriguez Cubillos JULIANA M."/>
            <person name="De Vega J."/>
        </authorList>
    </citation>
    <scope>NUCLEOTIDE SEQUENCE</scope>
</reference>
<name>A0ACB0IY79_TRIPR</name>
<comment type="caution">
    <text evidence="1">The sequence shown here is derived from an EMBL/GenBank/DDBJ whole genome shotgun (WGS) entry which is preliminary data.</text>
</comment>
<gene>
    <name evidence="1" type="ORF">MILVUS5_LOCUS7217</name>
</gene>
<dbReference type="EMBL" id="CASHSV030000013">
    <property type="protein sequence ID" value="CAJ2636759.1"/>
    <property type="molecule type" value="Genomic_DNA"/>
</dbReference>
<accession>A0ACB0IY79</accession>